<dbReference type="Pfam" id="PF00025">
    <property type="entry name" value="Arf"/>
    <property type="match status" value="1"/>
</dbReference>
<dbReference type="NCBIfam" id="TIGR00231">
    <property type="entry name" value="small_GTP"/>
    <property type="match status" value="1"/>
</dbReference>
<dbReference type="SMART" id="SM00178">
    <property type="entry name" value="SAR"/>
    <property type="match status" value="1"/>
</dbReference>
<evidence type="ECO:0000256" key="4">
    <source>
        <dbReference type="PIRSR" id="PIRSR606689-2"/>
    </source>
</evidence>
<dbReference type="RefSeq" id="XP_014563296.1">
    <property type="nucleotide sequence ID" value="XM_014707810.1"/>
</dbReference>
<evidence type="ECO:0000256" key="3">
    <source>
        <dbReference type="PIRSR" id="PIRSR606689-1"/>
    </source>
</evidence>
<evidence type="ECO:0000313" key="6">
    <source>
        <dbReference type="EMBL" id="KHN69254.1"/>
    </source>
</evidence>
<dbReference type="GeneID" id="26262397"/>
<dbReference type="Gene3D" id="3.40.50.300">
    <property type="entry name" value="P-loop containing nucleotide triphosphate hydrolases"/>
    <property type="match status" value="1"/>
</dbReference>
<reference evidence="6 7" key="1">
    <citation type="journal article" date="2014" name="MBio">
        <title>The Ordospora colligata genome; evolution of extreme reduction in microsporidia and host-to-parasite horizontal gene transfer.</title>
        <authorList>
            <person name="Pombert J.-F."/>
            <person name="Haag K.L."/>
            <person name="Beidas S."/>
            <person name="Ebert D."/>
            <person name="Keeling P.J."/>
        </authorList>
    </citation>
    <scope>NUCLEOTIDE SEQUENCE [LARGE SCALE GENOMIC DNA]</scope>
    <source>
        <strain evidence="6 7">OC4</strain>
    </source>
</reference>
<dbReference type="STRING" id="1354746.A0A0B2UJ80"/>
<dbReference type="InterPro" id="IPR027417">
    <property type="entry name" value="P-loop_NTPase"/>
</dbReference>
<feature type="binding site" evidence="3">
    <location>
        <begin position="135"/>
        <end position="138"/>
    </location>
    <ligand>
        <name>GTP</name>
        <dbReference type="ChEBI" id="CHEBI:37565"/>
    </ligand>
</feature>
<dbReference type="VEuPathDB" id="MicrosporidiaDB:M896_091840"/>
<feature type="binding site" evidence="3">
    <location>
        <begin position="32"/>
        <end position="39"/>
    </location>
    <ligand>
        <name>GTP</name>
        <dbReference type="ChEBI" id="CHEBI:37565"/>
    </ligand>
</feature>
<proteinExistence type="inferred from homology"/>
<dbReference type="GO" id="GO:0003924">
    <property type="term" value="F:GTPase activity"/>
    <property type="evidence" value="ECO:0007669"/>
    <property type="project" value="InterPro"/>
</dbReference>
<dbReference type="OrthoDB" id="2011769at2759"/>
<dbReference type="InterPro" id="IPR024156">
    <property type="entry name" value="Small_GTPase_ARF"/>
</dbReference>
<keyword evidence="2 3" id="KW-0342">GTP-binding</keyword>
<protein>
    <submittedName>
        <fullName evidence="6">ADP-ribosylation factor 1</fullName>
    </submittedName>
</protein>
<organism evidence="6 7">
    <name type="scientific">Ordospora colligata OC4</name>
    <dbReference type="NCBI Taxonomy" id="1354746"/>
    <lineage>
        <taxon>Eukaryota</taxon>
        <taxon>Fungi</taxon>
        <taxon>Fungi incertae sedis</taxon>
        <taxon>Microsporidia</taxon>
        <taxon>Ordosporidae</taxon>
        <taxon>Ordospora</taxon>
    </lineage>
</organism>
<accession>A0A0B2UJ80</accession>
<dbReference type="PRINTS" id="PR00328">
    <property type="entry name" value="SAR1GTPBP"/>
</dbReference>
<feature type="binding site" evidence="4">
    <location>
        <position position="39"/>
    </location>
    <ligand>
        <name>Mg(2+)</name>
        <dbReference type="ChEBI" id="CHEBI:18420"/>
    </ligand>
</feature>
<keyword evidence="7" id="KW-1185">Reference proteome</keyword>
<comment type="caution">
    <text evidence="6">The sequence shown here is derived from an EMBL/GenBank/DDBJ whole genome shotgun (WGS) entry which is preliminary data.</text>
</comment>
<dbReference type="HOGENOM" id="CLU_040729_12_4_1"/>
<evidence type="ECO:0000256" key="1">
    <source>
        <dbReference type="ARBA" id="ARBA00022741"/>
    </source>
</evidence>
<feature type="binding site" evidence="3">
    <location>
        <position position="78"/>
    </location>
    <ligand>
        <name>GTP</name>
        <dbReference type="ChEBI" id="CHEBI:37565"/>
    </ligand>
</feature>
<sequence>MGNALSKINSVLHDRLRSLFSGDKEQSLAMIGLDGAGKTTLLFYLQTGEVHTTVPTLGFNCEVVNVGSLKFVVWDIGGQSTFRRFWKDYVKDKSGIVYMVDAVDTMRFASAKEGLWEILKGLERSSMPPVLVFANKIDLIKTEEGRKTAVSSIYNALELKEYSGASCVVPISVYEANSVTNEDNRRRIIEAFEWLNKELKQVDANAY</sequence>
<dbReference type="GO" id="GO:0046872">
    <property type="term" value="F:metal ion binding"/>
    <property type="evidence" value="ECO:0007669"/>
    <property type="project" value="UniProtKB-KW"/>
</dbReference>
<evidence type="ECO:0000256" key="5">
    <source>
        <dbReference type="RuleBase" id="RU003925"/>
    </source>
</evidence>
<evidence type="ECO:0000256" key="2">
    <source>
        <dbReference type="ARBA" id="ARBA00023134"/>
    </source>
</evidence>
<dbReference type="Proteomes" id="UP000031056">
    <property type="component" value="Unassembled WGS sequence"/>
</dbReference>
<keyword evidence="1 3" id="KW-0547">Nucleotide-binding</keyword>
<feature type="binding site" evidence="4">
    <location>
        <position position="56"/>
    </location>
    <ligand>
        <name>Mg(2+)</name>
        <dbReference type="ChEBI" id="CHEBI:18420"/>
    </ligand>
</feature>
<name>A0A0B2UJ80_9MICR</name>
<comment type="similarity">
    <text evidence="5">Belongs to the small GTPase superfamily. Arf family.</text>
</comment>
<keyword evidence="4" id="KW-0479">Metal-binding</keyword>
<dbReference type="PROSITE" id="PS51419">
    <property type="entry name" value="RAB"/>
    <property type="match status" value="1"/>
</dbReference>
<gene>
    <name evidence="6" type="ORF">M896_091840</name>
</gene>
<dbReference type="FunCoup" id="A0A0B2UJ80">
    <property type="interactions" value="296"/>
</dbReference>
<dbReference type="PROSITE" id="PS51417">
    <property type="entry name" value="ARF"/>
    <property type="match status" value="1"/>
</dbReference>
<dbReference type="SUPFAM" id="SSF52540">
    <property type="entry name" value="P-loop containing nucleoside triphosphate hydrolases"/>
    <property type="match status" value="1"/>
</dbReference>
<dbReference type="InterPro" id="IPR005225">
    <property type="entry name" value="Small_GTP-bd"/>
</dbReference>
<dbReference type="PANTHER" id="PTHR11711">
    <property type="entry name" value="ADP RIBOSYLATION FACTOR-RELATED"/>
    <property type="match status" value="1"/>
</dbReference>
<dbReference type="InterPro" id="IPR006689">
    <property type="entry name" value="Small_GTPase_ARF/SAR"/>
</dbReference>
<dbReference type="GO" id="GO:0005525">
    <property type="term" value="F:GTP binding"/>
    <property type="evidence" value="ECO:0007669"/>
    <property type="project" value="UniProtKB-KW"/>
</dbReference>
<keyword evidence="4" id="KW-0460">Magnesium</keyword>
<dbReference type="EMBL" id="JOKQ01000009">
    <property type="protein sequence ID" value="KHN69254.1"/>
    <property type="molecule type" value="Genomic_DNA"/>
</dbReference>
<dbReference type="SMART" id="SM00177">
    <property type="entry name" value="ARF"/>
    <property type="match status" value="1"/>
</dbReference>
<evidence type="ECO:0000313" key="7">
    <source>
        <dbReference type="Proteomes" id="UP000031056"/>
    </source>
</evidence>
<dbReference type="AlphaFoldDB" id="A0A0B2UJ80"/>
<dbReference type="InParanoid" id="A0A0B2UJ80"/>